<dbReference type="AlphaFoldDB" id="A0A3M0CTN6"/>
<dbReference type="GO" id="GO:0043824">
    <property type="term" value="F:succinylglutamate-semialdehyde dehydrogenase activity"/>
    <property type="evidence" value="ECO:0007669"/>
    <property type="project" value="UniProtKB-EC"/>
</dbReference>
<comment type="catalytic activity">
    <reaction evidence="4">
        <text>N-succinyl-L-glutamate 5-semialdehyde + NAD(+) + H2O = N-succinyl-L-glutamate + NADH + 2 H(+)</text>
        <dbReference type="Rhea" id="RHEA:10812"/>
        <dbReference type="ChEBI" id="CHEBI:15377"/>
        <dbReference type="ChEBI" id="CHEBI:15378"/>
        <dbReference type="ChEBI" id="CHEBI:57540"/>
        <dbReference type="ChEBI" id="CHEBI:57945"/>
        <dbReference type="ChEBI" id="CHEBI:58520"/>
        <dbReference type="ChEBI" id="CHEBI:58763"/>
        <dbReference type="EC" id="1.2.1.71"/>
    </reaction>
</comment>
<dbReference type="InterPro" id="IPR016162">
    <property type="entry name" value="Ald_DH_N"/>
</dbReference>
<dbReference type="InterPro" id="IPR015590">
    <property type="entry name" value="Aldehyde_DH_dom"/>
</dbReference>
<dbReference type="FunFam" id="3.40.605.10:FF:000010">
    <property type="entry name" value="N-succinylglutamate 5-semialdehyde dehydrogenase"/>
    <property type="match status" value="1"/>
</dbReference>
<dbReference type="InterPro" id="IPR029510">
    <property type="entry name" value="Ald_DH_CS_GLU"/>
</dbReference>
<gene>
    <name evidence="4" type="primary">astD</name>
    <name evidence="7" type="ORF">BXY39_0831</name>
</gene>
<dbReference type="Gene3D" id="3.40.309.10">
    <property type="entry name" value="Aldehyde Dehydrogenase, Chain A, domain 2"/>
    <property type="match status" value="1"/>
</dbReference>
<dbReference type="InterPro" id="IPR016160">
    <property type="entry name" value="Ald_DH_CS_CYS"/>
</dbReference>
<dbReference type="EMBL" id="REFR01000009">
    <property type="protein sequence ID" value="RMB12335.1"/>
    <property type="molecule type" value="Genomic_DNA"/>
</dbReference>
<accession>A0A3M0CTN6</accession>
<comment type="similarity">
    <text evidence="4">Belongs to the aldehyde dehydrogenase family. AstD subfamily.</text>
</comment>
<dbReference type="HAMAP" id="MF_01174">
    <property type="entry name" value="Aldedh_AstD"/>
    <property type="match status" value="1"/>
</dbReference>
<dbReference type="NCBIfam" id="NF006992">
    <property type="entry name" value="PRK09457.1"/>
    <property type="match status" value="1"/>
</dbReference>
<name>A0A3M0CTN6_9PROT</name>
<dbReference type="OrthoDB" id="9802947at2"/>
<comment type="caution">
    <text evidence="7">The sequence shown here is derived from an EMBL/GenBank/DDBJ whole genome shotgun (WGS) entry which is preliminary data.</text>
</comment>
<dbReference type="PROSITE" id="PS00687">
    <property type="entry name" value="ALDEHYDE_DEHYDR_GLU"/>
    <property type="match status" value="1"/>
</dbReference>
<dbReference type="FunCoup" id="A0A3M0CTN6">
    <property type="interactions" value="13"/>
</dbReference>
<evidence type="ECO:0000313" key="8">
    <source>
        <dbReference type="Proteomes" id="UP000271227"/>
    </source>
</evidence>
<evidence type="ECO:0000259" key="6">
    <source>
        <dbReference type="Pfam" id="PF00171"/>
    </source>
</evidence>
<dbReference type="EC" id="1.2.1.71" evidence="4"/>
<feature type="binding site" evidence="4">
    <location>
        <begin position="225"/>
        <end position="230"/>
    </location>
    <ligand>
        <name>NAD(+)</name>
        <dbReference type="ChEBI" id="CHEBI:57540"/>
    </ligand>
</feature>
<dbReference type="NCBIfam" id="TIGR03240">
    <property type="entry name" value="arg_catab_astD"/>
    <property type="match status" value="1"/>
</dbReference>
<keyword evidence="8" id="KW-1185">Reference proteome</keyword>
<dbReference type="SUPFAM" id="SSF53720">
    <property type="entry name" value="ALDH-like"/>
    <property type="match status" value="1"/>
</dbReference>
<evidence type="ECO:0000256" key="5">
    <source>
        <dbReference type="PROSITE-ProRule" id="PRU10007"/>
    </source>
</evidence>
<dbReference type="Pfam" id="PF00171">
    <property type="entry name" value="Aldedh"/>
    <property type="match status" value="1"/>
</dbReference>
<dbReference type="InParanoid" id="A0A3M0CTN6"/>
<evidence type="ECO:0000313" key="7">
    <source>
        <dbReference type="EMBL" id="RMB12335.1"/>
    </source>
</evidence>
<dbReference type="Gene3D" id="3.40.605.10">
    <property type="entry name" value="Aldehyde Dehydrogenase, Chain A, domain 1"/>
    <property type="match status" value="1"/>
</dbReference>
<keyword evidence="3 4" id="KW-0520">NAD</keyword>
<evidence type="ECO:0000256" key="2">
    <source>
        <dbReference type="ARBA" id="ARBA00023002"/>
    </source>
</evidence>
<protein>
    <recommendedName>
        <fullName evidence="4">N-succinylglutamate 5-semialdehyde dehydrogenase</fullName>
        <ecNumber evidence="4">1.2.1.71</ecNumber>
    </recommendedName>
    <alternativeName>
        <fullName evidence="4">Succinylglutamic semialdehyde dehydrogenase</fullName>
        <shortName evidence="4">SGSD</shortName>
    </alternativeName>
</protein>
<comment type="function">
    <text evidence="4">Catalyzes the NAD-dependent reduction of succinylglutamate semialdehyde into succinylglutamate.</text>
</comment>
<organism evidence="7 8">
    <name type="scientific">Eilatimonas milleporae</name>
    <dbReference type="NCBI Taxonomy" id="911205"/>
    <lineage>
        <taxon>Bacteria</taxon>
        <taxon>Pseudomonadati</taxon>
        <taxon>Pseudomonadota</taxon>
        <taxon>Alphaproteobacteria</taxon>
        <taxon>Kordiimonadales</taxon>
        <taxon>Kordiimonadaceae</taxon>
        <taxon>Eilatimonas</taxon>
    </lineage>
</organism>
<sequence>MAAASKGNFIAGQWSAGDGASFQSRDPAEDSLLWSGHAATDRQVDAAVRAAAAAFEDWSLVPFEDRAGVARAFAARLEADKDALARLIAQEAGKTLADATGEATAIIRKVDISIAAYEERTGRKQNDQGVLTARLVHRPHGVMAVFGPYNFPGHLPNGHIVPALIAGNSVVFKPSDLTPAVAEYMVAVWVAAGLPDGVLNMVQGGRDTGAALAGHPAIDGILFTGSAATGRAIARMLADRPEVILALEMGGNNPLIVHGAGDLDAAAVLTVLSAFVSSGQRCTCARRLIVPAGVQGDAFVKRLGEIMDGISVGAWCDEEASFMGPLVSAGAAERVLDGVGRLEKAGGRILRPVSRLSRGDAFLTPGLMDVTDVADRPDDEIFGPFLQVIRVADFEAGVREANNTRFGLAAGLISDDRALYDYFHPRIRAGIVNWNQQLTGAASTAPFGGIGWSGNHRPSAYYAADYCAYPVASMDRTDGCVRIDGIPQGLNLGLKL</sequence>
<dbReference type="Proteomes" id="UP000271227">
    <property type="component" value="Unassembled WGS sequence"/>
</dbReference>
<dbReference type="InterPro" id="IPR017649">
    <property type="entry name" value="SuccinylGlu_semiald_DH_AstD"/>
</dbReference>
<dbReference type="GO" id="GO:0019544">
    <property type="term" value="P:L-arginine catabolic process to L-glutamate"/>
    <property type="evidence" value="ECO:0007669"/>
    <property type="project" value="UniProtKB-UniRule"/>
</dbReference>
<dbReference type="CDD" id="cd07095">
    <property type="entry name" value="ALDH_SGSD_AstD"/>
    <property type="match status" value="1"/>
</dbReference>
<evidence type="ECO:0000256" key="4">
    <source>
        <dbReference type="HAMAP-Rule" id="MF_01174"/>
    </source>
</evidence>
<dbReference type="GO" id="GO:0019545">
    <property type="term" value="P:L-arginine catabolic process to succinate"/>
    <property type="evidence" value="ECO:0007669"/>
    <property type="project" value="UniProtKB-UniRule"/>
</dbReference>
<dbReference type="PANTHER" id="PTHR11699">
    <property type="entry name" value="ALDEHYDE DEHYDROGENASE-RELATED"/>
    <property type="match status" value="1"/>
</dbReference>
<dbReference type="PROSITE" id="PS00070">
    <property type="entry name" value="ALDEHYDE_DEHYDR_CYS"/>
    <property type="match status" value="1"/>
</dbReference>
<keyword evidence="2 4" id="KW-0560">Oxidoreductase</keyword>
<comment type="pathway">
    <text evidence="4">Amino-acid degradation; L-arginine degradation via AST pathway; L-glutamate and succinate from L-arginine: step 4/5.</text>
</comment>
<evidence type="ECO:0000256" key="3">
    <source>
        <dbReference type="ARBA" id="ARBA00023027"/>
    </source>
</evidence>
<dbReference type="UniPathway" id="UPA00185">
    <property type="reaction ID" value="UER00282"/>
</dbReference>
<feature type="domain" description="Aldehyde dehydrogenase" evidence="6">
    <location>
        <begin position="14"/>
        <end position="465"/>
    </location>
</feature>
<reference evidence="7 8" key="1">
    <citation type="submission" date="2018-10" db="EMBL/GenBank/DDBJ databases">
        <title>Genomic Encyclopedia of Archaeal and Bacterial Type Strains, Phase II (KMG-II): from individual species to whole genera.</title>
        <authorList>
            <person name="Goeker M."/>
        </authorList>
    </citation>
    <scope>NUCLEOTIDE SEQUENCE [LARGE SCALE GENOMIC DNA]</scope>
    <source>
        <strain evidence="7 8">DSM 25217</strain>
    </source>
</reference>
<evidence type="ECO:0000256" key="1">
    <source>
        <dbReference type="ARBA" id="ARBA00022503"/>
    </source>
</evidence>
<keyword evidence="1 4" id="KW-0056">Arginine metabolism</keyword>
<feature type="active site" evidence="4 5">
    <location>
        <position position="248"/>
    </location>
</feature>
<dbReference type="InterPro" id="IPR016161">
    <property type="entry name" value="Ald_DH/histidinol_DH"/>
</dbReference>
<proteinExistence type="inferred from homology"/>
<dbReference type="InterPro" id="IPR016163">
    <property type="entry name" value="Ald_DH_C"/>
</dbReference>
<feature type="active site" evidence="4">
    <location>
        <position position="282"/>
    </location>
</feature>